<comment type="caution">
    <text evidence="1">The sequence shown here is derived from an EMBL/GenBank/DDBJ whole genome shotgun (WGS) entry which is preliminary data.</text>
</comment>
<accession>A0A147K3Z5</accession>
<keyword evidence="1" id="KW-0378">Hydrolase</keyword>
<dbReference type="InterPro" id="IPR052194">
    <property type="entry name" value="MESH1"/>
</dbReference>
<dbReference type="CDD" id="cd00077">
    <property type="entry name" value="HDc"/>
    <property type="match status" value="1"/>
</dbReference>
<evidence type="ECO:0000313" key="2">
    <source>
        <dbReference type="Proteomes" id="UP000074108"/>
    </source>
</evidence>
<dbReference type="STRING" id="1150625.Q75_17045"/>
<dbReference type="SUPFAM" id="SSF109604">
    <property type="entry name" value="HD-domain/PDEase-like"/>
    <property type="match status" value="1"/>
</dbReference>
<dbReference type="Gene3D" id="1.10.3210.10">
    <property type="entry name" value="Hypothetical protein af1432"/>
    <property type="match status" value="1"/>
</dbReference>
<protein>
    <submittedName>
        <fullName evidence="1">Phosphohydrolase</fullName>
    </submittedName>
</protein>
<dbReference type="InterPro" id="IPR003607">
    <property type="entry name" value="HD/PDEase_dom"/>
</dbReference>
<name>A0A147K3Z5_9BACI</name>
<dbReference type="RefSeq" id="WP_059352099.1">
    <property type="nucleotide sequence ID" value="NZ_LDYG01000057.1"/>
</dbReference>
<dbReference type="PANTHER" id="PTHR46246:SF1">
    <property type="entry name" value="GUANOSINE-3',5'-BIS(DIPHOSPHATE) 3'-PYROPHOSPHOHYDROLASE MESH1"/>
    <property type="match status" value="1"/>
</dbReference>
<evidence type="ECO:0000313" key="1">
    <source>
        <dbReference type="EMBL" id="KUP04021.1"/>
    </source>
</evidence>
<dbReference type="EMBL" id="LDYG01000057">
    <property type="protein sequence ID" value="KUP04021.1"/>
    <property type="molecule type" value="Genomic_DNA"/>
</dbReference>
<keyword evidence="2" id="KW-1185">Reference proteome</keyword>
<dbReference type="Pfam" id="PF13328">
    <property type="entry name" value="HD_4"/>
    <property type="match status" value="1"/>
</dbReference>
<dbReference type="PANTHER" id="PTHR46246">
    <property type="entry name" value="GUANOSINE-3',5'-BIS(DIPHOSPHATE) 3'-PYROPHOSPHOHYDROLASE MESH1"/>
    <property type="match status" value="1"/>
</dbReference>
<dbReference type="Proteomes" id="UP000074108">
    <property type="component" value="Unassembled WGS sequence"/>
</dbReference>
<dbReference type="OrthoDB" id="9802385at2"/>
<sequence>MNSVDKAIQFAACAHEGQYRKGTDIPYITHPFTVSMMLQKEGATVEQVVAGLLHDTVEDTDVTYSIVEKEFGEEIGNLVRACSESDKSASWEERKQETILKMKHVDEKAIPIILADKIHNLSSSYQDYLVVGDRIWDRFNRGKDQQQWYYESLVQAMKERGVQGSLFDEFAELVKNMFS</sequence>
<dbReference type="PATRIC" id="fig|1150625.3.peg.3580"/>
<reference evidence="1 2" key="1">
    <citation type="journal article" date="2016" name="Front. Microbiol.">
        <title>Microevolution Analysis of Bacillus coahuilensis Unveils Differences in Phosphorus Acquisition Strategies and Their Regulation.</title>
        <authorList>
            <person name="Gomez-Lunar Z."/>
            <person name="Hernandez-Gonzalez I."/>
            <person name="Rodriguez-Torres M.D."/>
            <person name="Souza V."/>
            <person name="Olmedo-Alvarez G."/>
        </authorList>
    </citation>
    <scope>NUCLEOTIDE SEQUENCE [LARGE SCALE GENOMIC DNA]</scope>
    <source>
        <strain evidence="2">p1.1.43</strain>
    </source>
</reference>
<proteinExistence type="predicted"/>
<dbReference type="GO" id="GO:0008893">
    <property type="term" value="F:guanosine-3',5'-bis(diphosphate) 3'-diphosphatase activity"/>
    <property type="evidence" value="ECO:0007669"/>
    <property type="project" value="TreeGrafter"/>
</dbReference>
<organism evidence="1 2">
    <name type="scientific">Bacillus coahuilensis p1.1.43</name>
    <dbReference type="NCBI Taxonomy" id="1150625"/>
    <lineage>
        <taxon>Bacteria</taxon>
        <taxon>Bacillati</taxon>
        <taxon>Bacillota</taxon>
        <taxon>Bacilli</taxon>
        <taxon>Bacillales</taxon>
        <taxon>Bacillaceae</taxon>
        <taxon>Bacillus</taxon>
    </lineage>
</organism>
<gene>
    <name evidence="1" type="ORF">Q75_17045</name>
</gene>
<dbReference type="AlphaFoldDB" id="A0A147K3Z5"/>